<dbReference type="Proteomes" id="UP000018208">
    <property type="component" value="Unassembled WGS sequence"/>
</dbReference>
<evidence type="ECO:0000313" key="4">
    <source>
        <dbReference type="Proteomes" id="UP000018208"/>
    </source>
</evidence>
<dbReference type="EMBL" id="AUWU02000003">
    <property type="protein sequence ID" value="KAH0575140.1"/>
    <property type="molecule type" value="Genomic_DNA"/>
</dbReference>
<proteinExistence type="predicted"/>
<keyword evidence="4" id="KW-1185">Reference proteome</keyword>
<name>V6LNG8_9EUKA</name>
<evidence type="ECO:0000313" key="3">
    <source>
        <dbReference type="EMBL" id="KAH0575140.1"/>
    </source>
</evidence>
<evidence type="ECO:0000256" key="1">
    <source>
        <dbReference type="SAM" id="MobiDB-lite"/>
    </source>
</evidence>
<reference evidence="3" key="2">
    <citation type="submission" date="2020-12" db="EMBL/GenBank/DDBJ databases">
        <title>New Spironucleus salmonicida genome in near-complete chromosomes.</title>
        <authorList>
            <person name="Xu F."/>
            <person name="Kurt Z."/>
            <person name="Jimenez-Gonzalez A."/>
            <person name="Astvaldsson A."/>
            <person name="Andersson J.O."/>
            <person name="Svard S.G."/>
        </authorList>
    </citation>
    <scope>NUCLEOTIDE SEQUENCE</scope>
    <source>
        <strain evidence="3">ATCC 50377</strain>
    </source>
</reference>
<accession>V6LNG8</accession>
<sequence>MPQFARGANLVLGANAGSEVADLSTPGDEGGAEEALCGHGSSRRAQTGVERYTNTLDVPTSAELQIQ</sequence>
<gene>
    <name evidence="2" type="ORF">SS50377_18147</name>
    <name evidence="3" type="ORF">SS50377_22765</name>
</gene>
<dbReference type="VEuPathDB" id="GiardiaDB:SS50377_22765"/>
<feature type="region of interest" description="Disordered" evidence="1">
    <location>
        <begin position="20"/>
        <end position="44"/>
    </location>
</feature>
<reference evidence="2 3" key="1">
    <citation type="journal article" date="2014" name="PLoS Genet.">
        <title>The Genome of Spironucleus salmonicida Highlights a Fish Pathogen Adapted to Fluctuating Environments.</title>
        <authorList>
            <person name="Xu F."/>
            <person name="Jerlstrom-Hultqvist J."/>
            <person name="Einarsson E."/>
            <person name="Astvaldsson A."/>
            <person name="Svard S.G."/>
            <person name="Andersson J.O."/>
        </authorList>
    </citation>
    <scope>NUCLEOTIDE SEQUENCE</scope>
    <source>
        <strain evidence="3">ATCC 50377</strain>
    </source>
</reference>
<organism evidence="2">
    <name type="scientific">Spironucleus salmonicida</name>
    <dbReference type="NCBI Taxonomy" id="348837"/>
    <lineage>
        <taxon>Eukaryota</taxon>
        <taxon>Metamonada</taxon>
        <taxon>Diplomonadida</taxon>
        <taxon>Hexamitidae</taxon>
        <taxon>Hexamitinae</taxon>
        <taxon>Spironucleus</taxon>
    </lineage>
</organism>
<dbReference type="AlphaFoldDB" id="V6LNG8"/>
<dbReference type="EMBL" id="KI546165">
    <property type="protein sequence ID" value="EST42279.1"/>
    <property type="molecule type" value="Genomic_DNA"/>
</dbReference>
<evidence type="ECO:0000313" key="2">
    <source>
        <dbReference type="EMBL" id="EST42279.1"/>
    </source>
</evidence>
<protein>
    <submittedName>
        <fullName evidence="2">Uncharacterized protein</fullName>
    </submittedName>
</protein>